<dbReference type="Pfam" id="PF14233">
    <property type="entry name" value="DUF4335"/>
    <property type="match status" value="1"/>
</dbReference>
<proteinExistence type="predicted"/>
<evidence type="ECO:0000313" key="3">
    <source>
        <dbReference type="EMBL" id="GBF81866.1"/>
    </source>
</evidence>
<dbReference type="InterPro" id="IPR025569">
    <property type="entry name" value="DUF4335"/>
</dbReference>
<feature type="region of interest" description="Disordered" evidence="1">
    <location>
        <begin position="190"/>
        <end position="222"/>
    </location>
</feature>
<reference evidence="4" key="1">
    <citation type="submission" date="2017-05" db="EMBL/GenBank/DDBJ databases">
        <title>Physiological properties and genetic analysis related to exopolysaccharide production of fresh-water unicellular cyanobacterium Aphanothece sacrum, Suizenji Nori, that has been cultured as a food source in Japan.</title>
        <authorList>
            <person name="Kanesaki Y."/>
            <person name="Yoshikawa S."/>
            <person name="Ohki K."/>
        </authorList>
    </citation>
    <scope>NUCLEOTIDE SEQUENCE [LARGE SCALE GENOMIC DNA]</scope>
    <source>
        <strain evidence="4">FPU1</strain>
    </source>
</reference>
<dbReference type="Proteomes" id="UP000287247">
    <property type="component" value="Unassembled WGS sequence"/>
</dbReference>
<feature type="compositionally biased region" description="Low complexity" evidence="1">
    <location>
        <begin position="213"/>
        <end position="222"/>
    </location>
</feature>
<protein>
    <recommendedName>
        <fullName evidence="5">DUF4335 domain-containing protein</fullName>
    </recommendedName>
</protein>
<dbReference type="EMBL" id="BDQK01000014">
    <property type="protein sequence ID" value="GBF81866.1"/>
    <property type="molecule type" value="Genomic_DNA"/>
</dbReference>
<evidence type="ECO:0000256" key="2">
    <source>
        <dbReference type="SAM" id="Phobius"/>
    </source>
</evidence>
<feature type="compositionally biased region" description="Pro residues" evidence="1">
    <location>
        <begin position="195"/>
        <end position="212"/>
    </location>
</feature>
<name>A0A401IKU7_APHSA</name>
<accession>A0A401IKU7</accession>
<organism evidence="3 4">
    <name type="scientific">Aphanothece sacrum FPU1</name>
    <dbReference type="NCBI Taxonomy" id="1920663"/>
    <lineage>
        <taxon>Bacteria</taxon>
        <taxon>Bacillati</taxon>
        <taxon>Cyanobacteriota</taxon>
        <taxon>Cyanophyceae</taxon>
        <taxon>Oscillatoriophycideae</taxon>
        <taxon>Chroococcales</taxon>
        <taxon>Aphanothecaceae</taxon>
        <taxon>Aphanothece</taxon>
    </lineage>
</organism>
<keyword evidence="4" id="KW-1185">Reference proteome</keyword>
<evidence type="ECO:0000313" key="4">
    <source>
        <dbReference type="Proteomes" id="UP000287247"/>
    </source>
</evidence>
<dbReference type="OrthoDB" id="423373at2"/>
<sequence>MNVRRQYILPNCTLILEGFSDISSSNAQDELLTILVNAECYFVGIPQKLQGGRTFLENLVKSVSAYAQEYLSGIPHPQNHQSSEDKIDLETIPGDHLHRLTWYPSISVNNSPVELILTTVQLFDLVEGIDQFFADSRTLPDLTLKLQPVSRRYRPPDEPLAQRVIPASLGMASLVVAAFVLFLLPIPQVREPEPKTQPTPTQPLPNTTPSPSPNTGSTPSNP</sequence>
<dbReference type="AlphaFoldDB" id="A0A401IKU7"/>
<keyword evidence="2" id="KW-0812">Transmembrane</keyword>
<evidence type="ECO:0008006" key="5">
    <source>
        <dbReference type="Google" id="ProtNLM"/>
    </source>
</evidence>
<gene>
    <name evidence="3" type="ORF">AsFPU1_3288</name>
</gene>
<feature type="transmembrane region" description="Helical" evidence="2">
    <location>
        <begin position="164"/>
        <end position="186"/>
    </location>
</feature>
<evidence type="ECO:0000256" key="1">
    <source>
        <dbReference type="SAM" id="MobiDB-lite"/>
    </source>
</evidence>
<keyword evidence="2" id="KW-1133">Transmembrane helix</keyword>
<dbReference type="RefSeq" id="WP_124975688.1">
    <property type="nucleotide sequence ID" value="NZ_BDQK01000014.1"/>
</dbReference>
<comment type="caution">
    <text evidence="3">The sequence shown here is derived from an EMBL/GenBank/DDBJ whole genome shotgun (WGS) entry which is preliminary data.</text>
</comment>
<keyword evidence="2" id="KW-0472">Membrane</keyword>